<dbReference type="Proteomes" id="UP000038045">
    <property type="component" value="Unplaced"/>
</dbReference>
<feature type="transmembrane region" description="Helical" evidence="5">
    <location>
        <begin position="90"/>
        <end position="117"/>
    </location>
</feature>
<dbReference type="PANTHER" id="PTHR44733:SF1">
    <property type="entry name" value="DNAJ HOMOLOG SUBFAMILY C MEMBER 22"/>
    <property type="match status" value="1"/>
</dbReference>
<organism evidence="7 8">
    <name type="scientific">Parastrongyloides trichosuri</name>
    <name type="common">Possum-specific nematode worm</name>
    <dbReference type="NCBI Taxonomy" id="131310"/>
    <lineage>
        <taxon>Eukaryota</taxon>
        <taxon>Metazoa</taxon>
        <taxon>Ecdysozoa</taxon>
        <taxon>Nematoda</taxon>
        <taxon>Chromadorea</taxon>
        <taxon>Rhabditida</taxon>
        <taxon>Tylenchina</taxon>
        <taxon>Panagrolaimomorpha</taxon>
        <taxon>Strongyloidoidea</taxon>
        <taxon>Strongyloididae</taxon>
        <taxon>Parastrongyloides</taxon>
    </lineage>
</organism>
<reference evidence="8" key="1">
    <citation type="submission" date="2017-02" db="UniProtKB">
        <authorList>
            <consortium name="WormBaseParasite"/>
        </authorList>
    </citation>
    <scope>IDENTIFICATION</scope>
</reference>
<dbReference type="PANTHER" id="PTHR44733">
    <property type="entry name" value="DNAJ HOMOLOG SUBFAMILY C MEMBER 22"/>
    <property type="match status" value="1"/>
</dbReference>
<feature type="transmembrane region" description="Helical" evidence="5">
    <location>
        <begin position="129"/>
        <end position="147"/>
    </location>
</feature>
<evidence type="ECO:0000256" key="4">
    <source>
        <dbReference type="ARBA" id="ARBA00023136"/>
    </source>
</evidence>
<proteinExistence type="predicted"/>
<keyword evidence="2 5" id="KW-0812">Transmembrane</keyword>
<dbReference type="WBParaSite" id="PTRK_0001546200.1">
    <property type="protein sequence ID" value="PTRK_0001546200.1"/>
    <property type="gene ID" value="PTRK_0001546200"/>
</dbReference>
<name>A0A0N5A1G3_PARTI</name>
<sequence>MVDVVDGNEKIASLFKTRLLLTLGGIFGAHRIYLKQYPEAFIYLTTFGGFLFTVFYDTINLHEMVENYNNKLINKENNENERFYNAPRRFFSIIPWNSVTFLIAQVSYGVWMGALFLTLKTMFLYDDELHISTAFIVALGTSFGIYVMGNTGSERRSLLPIWCASFAVAFLLFCIIEVSYFKTLIFIAISGAAMGNKAKLKEELTNRNVEDNSMKEFTFKHFIIWSCLFGILILSLYVGISETILDRRIRVGSSPGSRTIRNLIFNYGSGKEIDNHKFFLSSADVSYLEPFKRNLKIYSLFKARDNDWTASMSSFIVDVARAHSYQIYLIKTKKFEENSFRHPIFWAFNRIFVLRNFDQKPFVRDMVLKNLCEKANKDYAKTMKNNFSKLDPFDKKDYKSLNTKKCCDIYTSLLKVIDGVKV</sequence>
<evidence type="ECO:0000256" key="2">
    <source>
        <dbReference type="ARBA" id="ARBA00022692"/>
    </source>
</evidence>
<evidence type="ECO:0000313" key="8">
    <source>
        <dbReference type="WBParaSite" id="PTRK_0001546200.1"/>
    </source>
</evidence>
<evidence type="ECO:0000259" key="6">
    <source>
        <dbReference type="Pfam" id="PF05154"/>
    </source>
</evidence>
<keyword evidence="3 5" id="KW-1133">Transmembrane helix</keyword>
<protein>
    <submittedName>
        <fullName evidence="8">TM2 domain-containing protein</fullName>
    </submittedName>
</protein>
<accession>A0A0N5A1G3</accession>
<evidence type="ECO:0000256" key="3">
    <source>
        <dbReference type="ARBA" id="ARBA00022989"/>
    </source>
</evidence>
<dbReference type="GO" id="GO:0016020">
    <property type="term" value="C:membrane"/>
    <property type="evidence" value="ECO:0007669"/>
    <property type="project" value="UniProtKB-SubCell"/>
</dbReference>
<dbReference type="InterPro" id="IPR007829">
    <property type="entry name" value="TM2"/>
</dbReference>
<keyword evidence="7" id="KW-1185">Reference proteome</keyword>
<dbReference type="Pfam" id="PF05154">
    <property type="entry name" value="TM2"/>
    <property type="match status" value="1"/>
</dbReference>
<dbReference type="AlphaFoldDB" id="A0A0N5A1G3"/>
<comment type="subcellular location">
    <subcellularLocation>
        <location evidence="1">Membrane</location>
        <topology evidence="1">Multi-pass membrane protein</topology>
    </subcellularLocation>
</comment>
<feature type="domain" description="TM2" evidence="6">
    <location>
        <begin position="19"/>
        <end position="59"/>
    </location>
</feature>
<dbReference type="STRING" id="131310.A0A0N5A1G3"/>
<evidence type="ECO:0000256" key="1">
    <source>
        <dbReference type="ARBA" id="ARBA00004141"/>
    </source>
</evidence>
<evidence type="ECO:0000256" key="5">
    <source>
        <dbReference type="SAM" id="Phobius"/>
    </source>
</evidence>
<feature type="transmembrane region" description="Helical" evidence="5">
    <location>
        <begin position="40"/>
        <end position="59"/>
    </location>
</feature>
<evidence type="ECO:0000313" key="7">
    <source>
        <dbReference type="Proteomes" id="UP000038045"/>
    </source>
</evidence>
<keyword evidence="4 5" id="KW-0472">Membrane</keyword>
<feature type="transmembrane region" description="Helical" evidence="5">
    <location>
        <begin position="159"/>
        <end position="181"/>
    </location>
</feature>
<feature type="transmembrane region" description="Helical" evidence="5">
    <location>
        <begin position="222"/>
        <end position="240"/>
    </location>
</feature>